<keyword evidence="2" id="KW-1185">Reference proteome</keyword>
<dbReference type="Proteomes" id="UP000215223">
    <property type="component" value="Unassembled WGS sequence"/>
</dbReference>
<name>A0A229SAY8_9PSEU</name>
<evidence type="ECO:0000313" key="1">
    <source>
        <dbReference type="EMBL" id="OXM56097.1"/>
    </source>
</evidence>
<proteinExistence type="predicted"/>
<evidence type="ECO:0000313" key="2">
    <source>
        <dbReference type="Proteomes" id="UP000215223"/>
    </source>
</evidence>
<reference evidence="1 2" key="1">
    <citation type="submission" date="2017-07" db="EMBL/GenBank/DDBJ databases">
        <title>Amycolatopsis thailandensis Genome sequencing and assembly.</title>
        <authorList>
            <person name="Kaur N."/>
            <person name="Mayilraj S."/>
        </authorList>
    </citation>
    <scope>NUCLEOTIDE SEQUENCE [LARGE SCALE GENOMIC DNA]</scope>
    <source>
        <strain evidence="1 2">JCM 16380</strain>
    </source>
</reference>
<accession>A0A229SAY8</accession>
<protein>
    <submittedName>
        <fullName evidence="1">Uncharacterized protein</fullName>
    </submittedName>
</protein>
<dbReference type="AlphaFoldDB" id="A0A229SAY8"/>
<organism evidence="1 2">
    <name type="scientific">Amycolatopsis thailandensis</name>
    <dbReference type="NCBI Taxonomy" id="589330"/>
    <lineage>
        <taxon>Bacteria</taxon>
        <taxon>Bacillati</taxon>
        <taxon>Actinomycetota</taxon>
        <taxon>Actinomycetes</taxon>
        <taxon>Pseudonocardiales</taxon>
        <taxon>Pseudonocardiaceae</taxon>
        <taxon>Amycolatopsis</taxon>
    </lineage>
</organism>
<comment type="caution">
    <text evidence="1">The sequence shown here is derived from an EMBL/GenBank/DDBJ whole genome shotgun (WGS) entry which is preliminary data.</text>
</comment>
<gene>
    <name evidence="1" type="ORF">CFP71_14800</name>
</gene>
<sequence length="81" mass="8678">MYGYAAFKPDGEHLYACDTRADGRSVKAEIRWGTKKASVTDSNGAKAGCGHKNLSIAEGTRVQFRVVVEGIGAYPWVNATA</sequence>
<dbReference type="EMBL" id="NMQT01000051">
    <property type="protein sequence ID" value="OXM56097.1"/>
    <property type="molecule type" value="Genomic_DNA"/>
</dbReference>